<evidence type="ECO:0000313" key="10">
    <source>
        <dbReference type="EMBL" id="CAL4788557.1"/>
    </source>
</evidence>
<dbReference type="PANTHER" id="PTHR11452">
    <property type="entry name" value="ALPHA-GALACTOSIDASE/ALPHA-N-ACETYLGALACTOSAMINIDASE"/>
    <property type="match status" value="1"/>
</dbReference>
<reference evidence="10 11" key="2">
    <citation type="submission" date="2024-05" db="EMBL/GenBank/DDBJ databases">
        <authorList>
            <person name="Chen Y."/>
            <person name="Shah S."/>
            <person name="Dougan E. K."/>
            <person name="Thang M."/>
            <person name="Chan C."/>
        </authorList>
    </citation>
    <scope>NUCLEOTIDE SEQUENCE [LARGE SCALE GENOMIC DNA]</scope>
</reference>
<dbReference type="Pfam" id="PF16499">
    <property type="entry name" value="Melibiase_2"/>
    <property type="match status" value="1"/>
</dbReference>
<dbReference type="Gene3D" id="3.20.20.70">
    <property type="entry name" value="Aldolase class I"/>
    <property type="match status" value="1"/>
</dbReference>
<keyword evidence="6 7" id="KW-0326">Glycosidase</keyword>
<dbReference type="InterPro" id="IPR000111">
    <property type="entry name" value="Glyco_hydro_27/36_CS"/>
</dbReference>
<dbReference type="GO" id="GO:0005975">
    <property type="term" value="P:carbohydrate metabolic process"/>
    <property type="evidence" value="ECO:0007669"/>
    <property type="project" value="InterPro"/>
</dbReference>
<evidence type="ECO:0000313" key="11">
    <source>
        <dbReference type="Proteomes" id="UP001152797"/>
    </source>
</evidence>
<dbReference type="EMBL" id="CAMXCT030002902">
    <property type="protein sequence ID" value="CAL4788557.1"/>
    <property type="molecule type" value="Genomic_DNA"/>
</dbReference>
<dbReference type="Proteomes" id="UP001152797">
    <property type="component" value="Unassembled WGS sequence"/>
</dbReference>
<dbReference type="PRINTS" id="PR00740">
    <property type="entry name" value="GLHYDRLASE27"/>
</dbReference>
<gene>
    <name evidence="9" type="ORF">C1SCF055_LOCUS27303</name>
</gene>
<evidence type="ECO:0000256" key="5">
    <source>
        <dbReference type="ARBA" id="ARBA00022801"/>
    </source>
</evidence>
<comment type="catalytic activity">
    <reaction evidence="1 7">
        <text>Hydrolysis of terminal, non-reducing alpha-D-galactose residues in alpha-D-galactosides, including galactose oligosaccharides, galactomannans and galactolipids.</text>
        <dbReference type="EC" id="3.2.1.22"/>
    </reaction>
</comment>
<dbReference type="InterPro" id="IPR002241">
    <property type="entry name" value="Glyco_hydro_27"/>
</dbReference>
<dbReference type="InterPro" id="IPR013780">
    <property type="entry name" value="Glyco_hydro_b"/>
</dbReference>
<dbReference type="GO" id="GO:0004557">
    <property type="term" value="F:alpha-galactosidase activity"/>
    <property type="evidence" value="ECO:0007669"/>
    <property type="project" value="UniProtKB-EC"/>
</dbReference>
<sequence length="982" mass="109277">MTAMALTEVPRRGCSSKSFKNVSRGPSLETTTAGSAASVTPSAQSAQSAQQSLASSCAGNATPVLDTSSTLVFVDWDDTLFPSTEIFDRWGLQLRLEESDVLNAEQQELLKMWRKSLQRFLRAVSEFSGHCAIVTNAEPMWVENCLHRFAPEVLQVLKEAGGPAILHAKDVLRSLRSRKRIWQHDEISLPARHLDVYREDDFQHFKYVEMTAAKYQAMKMEFNRVFGNREGISRCNVINFGDMEYEHDAVLELGMRLCELPELQEPHIKSFLLPEAPKITELAIRLDLLRLLLPAIVCLEGDISLNLKEWCSDGWMCTPMALLSKALRIPDLEQIEMPHAFGWGHPPSENEVADSLQEEPSLRRVPAAINTTLDSFSRGMQWMRGLQLIQEAESLGSALPSTYTAGIAALEMMPSFVPSLVRRQYHLALSKGCQNSQNLGDLVFSFEMMTEVASGLKAPSAIALWHCSVAASGQKPEACGIASLGPCLARSALPNLHCQAHDFSLSRERLLKHLCKVCPQRPSVEFLGVQASDCRSRTVTFLGAMADFRTFWLALCLASAWGYDNGAKNSRKPPLGWSSWVGLGPQWPGPEGQSPVFDFCDETSVKLSVDAFHSVGLYDAGYRHFHLDDCWADLERNASGFLQAERDHFPNGMKAIVDYAHSKGLTFGLYTCAGTQTCVGGRPGSKGHFREDAAVFAEWGVDVVKMDWCHTEGMDPQETYTQFSKELNRTGRPIHFNMCEWGKDAPWKWGPKVAQSWRATGDHTPIWEDTKKIIAERTQIPVDESGGSYAWNDMDMLETGNYRQAAHANGKTGNMTATEYQTEFSMWAILASPLIVTTPLLNCSKTDQIAGNFTPGACRPSITPLQKKILLNEEVIAINQDDTPAGRLLKDGEWMIYGRNLTDGSMAIAFYNPSEVVAKVSLDFSLLGWPAGTTATVRDLWAKTDFPVSKDRFPVKDYQDVEAHSTLLCRIKKESEKTWISV</sequence>
<evidence type="ECO:0000256" key="6">
    <source>
        <dbReference type="ARBA" id="ARBA00023295"/>
    </source>
</evidence>
<keyword evidence="7" id="KW-1015">Disulfide bond</keyword>
<feature type="domain" description="Alpha galactosidase C-terminal" evidence="8">
    <location>
        <begin position="891"/>
        <end position="971"/>
    </location>
</feature>
<dbReference type="CDD" id="cd14792">
    <property type="entry name" value="GH27"/>
    <property type="match status" value="1"/>
</dbReference>
<dbReference type="PANTHER" id="PTHR11452:SF75">
    <property type="entry name" value="ALPHA-GALACTOSIDASE MEL1"/>
    <property type="match status" value="1"/>
</dbReference>
<protein>
    <recommendedName>
        <fullName evidence="3 7">Alpha-galactosidase</fullName>
        <ecNumber evidence="3 7">3.2.1.22</ecNumber>
    </recommendedName>
    <alternativeName>
        <fullName evidence="7">Melibiase</fullName>
    </alternativeName>
</protein>
<evidence type="ECO:0000256" key="7">
    <source>
        <dbReference type="RuleBase" id="RU361168"/>
    </source>
</evidence>
<dbReference type="EMBL" id="CAMXCT020002902">
    <property type="protein sequence ID" value="CAL1154620.1"/>
    <property type="molecule type" value="Genomic_DNA"/>
</dbReference>
<dbReference type="InterPro" id="IPR013785">
    <property type="entry name" value="Aldolase_TIM"/>
</dbReference>
<name>A0A9P1D1E7_9DINO</name>
<dbReference type="EMBL" id="CAMXCT010002902">
    <property type="protein sequence ID" value="CAI4001245.1"/>
    <property type="molecule type" value="Genomic_DNA"/>
</dbReference>
<evidence type="ECO:0000256" key="2">
    <source>
        <dbReference type="ARBA" id="ARBA00009743"/>
    </source>
</evidence>
<evidence type="ECO:0000256" key="4">
    <source>
        <dbReference type="ARBA" id="ARBA00022729"/>
    </source>
</evidence>
<dbReference type="InterPro" id="IPR041233">
    <property type="entry name" value="Melibiase_C"/>
</dbReference>
<dbReference type="Gene3D" id="2.60.40.1180">
    <property type="entry name" value="Golgi alpha-mannosidase II"/>
    <property type="match status" value="1"/>
</dbReference>
<dbReference type="PROSITE" id="PS00512">
    <property type="entry name" value="ALPHA_GALACTOSIDASE"/>
    <property type="match status" value="1"/>
</dbReference>
<dbReference type="OrthoDB" id="5795902at2759"/>
<organism evidence="9">
    <name type="scientific">Cladocopium goreaui</name>
    <dbReference type="NCBI Taxonomy" id="2562237"/>
    <lineage>
        <taxon>Eukaryota</taxon>
        <taxon>Sar</taxon>
        <taxon>Alveolata</taxon>
        <taxon>Dinophyceae</taxon>
        <taxon>Suessiales</taxon>
        <taxon>Symbiodiniaceae</taxon>
        <taxon>Cladocopium</taxon>
    </lineage>
</organism>
<dbReference type="EC" id="3.2.1.22" evidence="3 7"/>
<reference evidence="9" key="1">
    <citation type="submission" date="2022-10" db="EMBL/GenBank/DDBJ databases">
        <authorList>
            <person name="Chen Y."/>
            <person name="Dougan E. K."/>
            <person name="Chan C."/>
            <person name="Rhodes N."/>
            <person name="Thang M."/>
        </authorList>
    </citation>
    <scope>NUCLEOTIDE SEQUENCE</scope>
</reference>
<evidence type="ECO:0000256" key="3">
    <source>
        <dbReference type="ARBA" id="ARBA00012755"/>
    </source>
</evidence>
<dbReference type="SUPFAM" id="SSF51445">
    <property type="entry name" value="(Trans)glycosidases"/>
    <property type="match status" value="1"/>
</dbReference>
<proteinExistence type="inferred from homology"/>
<evidence type="ECO:0000313" key="9">
    <source>
        <dbReference type="EMBL" id="CAI4001245.1"/>
    </source>
</evidence>
<keyword evidence="4" id="KW-0732">Signal</keyword>
<dbReference type="SUPFAM" id="SSF51011">
    <property type="entry name" value="Glycosyl hydrolase domain"/>
    <property type="match status" value="1"/>
</dbReference>
<evidence type="ECO:0000259" key="8">
    <source>
        <dbReference type="Pfam" id="PF17801"/>
    </source>
</evidence>
<dbReference type="FunFam" id="3.20.20.70:FF:000286">
    <property type="entry name" value="Alpha-galactosidase"/>
    <property type="match status" value="1"/>
</dbReference>
<keyword evidence="11" id="KW-1185">Reference proteome</keyword>
<comment type="similarity">
    <text evidence="2 7">Belongs to the glycosyl hydrolase 27 family.</text>
</comment>
<comment type="caution">
    <text evidence="9">The sequence shown here is derived from an EMBL/GenBank/DDBJ whole genome shotgun (WGS) entry which is preliminary data.</text>
</comment>
<evidence type="ECO:0000256" key="1">
    <source>
        <dbReference type="ARBA" id="ARBA00001255"/>
    </source>
</evidence>
<dbReference type="AlphaFoldDB" id="A0A9P1D1E7"/>
<keyword evidence="5 7" id="KW-0378">Hydrolase</keyword>
<dbReference type="InterPro" id="IPR017853">
    <property type="entry name" value="GH"/>
</dbReference>
<dbReference type="Pfam" id="PF17801">
    <property type="entry name" value="Melibiase_C"/>
    <property type="match status" value="1"/>
</dbReference>
<accession>A0A9P1D1E7</accession>